<keyword evidence="3" id="KW-1185">Reference proteome</keyword>
<dbReference type="RefSeq" id="WP_011520997.1">
    <property type="nucleotide sequence ID" value="NC_008009.1"/>
</dbReference>
<dbReference type="KEGG" id="aba:Acid345_0190"/>
<organism evidence="2 3">
    <name type="scientific">Koribacter versatilis (strain Ellin345)</name>
    <dbReference type="NCBI Taxonomy" id="204669"/>
    <lineage>
        <taxon>Bacteria</taxon>
        <taxon>Pseudomonadati</taxon>
        <taxon>Acidobacteriota</taxon>
        <taxon>Terriglobia</taxon>
        <taxon>Terriglobales</taxon>
        <taxon>Candidatus Korobacteraceae</taxon>
        <taxon>Candidatus Korobacter</taxon>
    </lineage>
</organism>
<dbReference type="HOGENOM" id="CLU_366304_0_0_0"/>
<proteinExistence type="predicted"/>
<reference evidence="2 3" key="1">
    <citation type="journal article" date="2009" name="Appl. Environ. Microbiol.">
        <title>Three genomes from the phylum Acidobacteria provide insight into the lifestyles of these microorganisms in soils.</title>
        <authorList>
            <person name="Ward N.L."/>
            <person name="Challacombe J.F."/>
            <person name="Janssen P.H."/>
            <person name="Henrissat B."/>
            <person name="Coutinho P.M."/>
            <person name="Wu M."/>
            <person name="Xie G."/>
            <person name="Haft D.H."/>
            <person name="Sait M."/>
            <person name="Badger J."/>
            <person name="Barabote R.D."/>
            <person name="Bradley B."/>
            <person name="Brettin T.S."/>
            <person name="Brinkac L.M."/>
            <person name="Bruce D."/>
            <person name="Creasy T."/>
            <person name="Daugherty S.C."/>
            <person name="Davidsen T.M."/>
            <person name="DeBoy R.T."/>
            <person name="Detter J.C."/>
            <person name="Dodson R.J."/>
            <person name="Durkin A.S."/>
            <person name="Ganapathy A."/>
            <person name="Gwinn-Giglio M."/>
            <person name="Han C.S."/>
            <person name="Khouri H."/>
            <person name="Kiss H."/>
            <person name="Kothari S.P."/>
            <person name="Madupu R."/>
            <person name="Nelson K.E."/>
            <person name="Nelson W.C."/>
            <person name="Paulsen I."/>
            <person name="Penn K."/>
            <person name="Ren Q."/>
            <person name="Rosovitz M.J."/>
            <person name="Selengut J.D."/>
            <person name="Shrivastava S."/>
            <person name="Sullivan S.A."/>
            <person name="Tapia R."/>
            <person name="Thompson L.S."/>
            <person name="Watkins K.L."/>
            <person name="Yang Q."/>
            <person name="Yu C."/>
            <person name="Zafar N."/>
            <person name="Zhou L."/>
            <person name="Kuske C.R."/>
        </authorList>
    </citation>
    <scope>NUCLEOTIDE SEQUENCE [LARGE SCALE GENOMIC DNA]</scope>
    <source>
        <strain evidence="2 3">Ellin345</strain>
    </source>
</reference>
<protein>
    <recommendedName>
        <fullName evidence="4">Peptidase S74 domain-containing protein</fullName>
    </recommendedName>
</protein>
<evidence type="ECO:0000313" key="2">
    <source>
        <dbReference type="EMBL" id="ABF39195.1"/>
    </source>
</evidence>
<accession>Q1IVA5</accession>
<keyword evidence="1" id="KW-0732">Signal</keyword>
<sequence length="722" mass="74033">MRRFAYVLSLLLLLGSQIFAQQTKQPTTTGVVPRLIRFSGVAEVAAGTTGITFSLHRGPRDSEVLWSETQNVKVDANGKFSVLLGATKLDGVPVDLFTSGEAQWLAVRVEGQAEQPRVLLVSVPYALKAAEAETLAGHAVSEFVTNEKLTAFQQTMQTVTGEAEKKKSVGPIRNAIAGSPTNFTGTTTDQIVGVTQSGTGAGVSSNATTGYALYGKSSGTAVYGLSTATSTTGFGVYGATTSTSGYGMFGANNATTGVAVGVRGTSLSNSGIAVYGTANTATGTATGVKGITQSPDGYGVFGQNTAATGNGIGVRALSASTGGIALLANETGSTGNTVGLQVSSASPSGTTALLQSTNTAGKLISGRSGAGNSEVFSLSGAGTATFTGVGAPAIIGDVGCFAPSAGVSFVAAPACTNYALLQQNTDLFLNRPLTGEIHFRQGNVEQMTLDAAGDLFAGGGKFVAYADGTVLFGGGQISNATLSANGIGAIPGGTFTAGYTPSTIGNYGLITAGGAADPGLLGGPGLLALPGNYGMSGQGLAGEFLGDVKIHGTVSAPAHSFTIDNPLDPAGKFLRHASVESSEMKNMYDGTVTTDEQGQAVVRLPEWFEALNGDFRYQLTVIGEFAQAIVAKKIANHQFTIRTDKPNVEVSWMVTGVRHDAYAVAHPLAVEEEKATNEKGYFLYPELFGAPREKNVEFVHSPELLKQMQKHENPSRDSTGGK</sequence>
<feature type="chain" id="PRO_5004191837" description="Peptidase S74 domain-containing protein" evidence="1">
    <location>
        <begin position="21"/>
        <end position="722"/>
    </location>
</feature>
<name>Q1IVA5_KORVE</name>
<gene>
    <name evidence="2" type="ordered locus">Acid345_0190</name>
</gene>
<dbReference type="eggNOG" id="COG5295">
    <property type="taxonomic scope" value="Bacteria"/>
</dbReference>
<evidence type="ECO:0008006" key="4">
    <source>
        <dbReference type="Google" id="ProtNLM"/>
    </source>
</evidence>
<dbReference type="EnsemblBacteria" id="ABF39195">
    <property type="protein sequence ID" value="ABF39195"/>
    <property type="gene ID" value="Acid345_0190"/>
</dbReference>
<dbReference type="STRING" id="204669.Acid345_0190"/>
<feature type="signal peptide" evidence="1">
    <location>
        <begin position="1"/>
        <end position="20"/>
    </location>
</feature>
<dbReference type="AlphaFoldDB" id="Q1IVA5"/>
<dbReference type="Proteomes" id="UP000002432">
    <property type="component" value="Chromosome"/>
</dbReference>
<dbReference type="OrthoDB" id="966072at2"/>
<evidence type="ECO:0000313" key="3">
    <source>
        <dbReference type="Proteomes" id="UP000002432"/>
    </source>
</evidence>
<evidence type="ECO:0000256" key="1">
    <source>
        <dbReference type="SAM" id="SignalP"/>
    </source>
</evidence>
<dbReference type="EMBL" id="CP000360">
    <property type="protein sequence ID" value="ABF39195.1"/>
    <property type="molecule type" value="Genomic_DNA"/>
</dbReference>